<feature type="region of interest" description="Disordered" evidence="1">
    <location>
        <begin position="307"/>
        <end position="328"/>
    </location>
</feature>
<comment type="caution">
    <text evidence="2">The sequence shown here is derived from an EMBL/GenBank/DDBJ whole genome shotgun (WGS) entry which is preliminary data.</text>
</comment>
<gene>
    <name evidence="2" type="ORF">OSB04_017299</name>
</gene>
<keyword evidence="3" id="KW-1185">Reference proteome</keyword>
<evidence type="ECO:0000313" key="3">
    <source>
        <dbReference type="Proteomes" id="UP001172457"/>
    </source>
</evidence>
<organism evidence="2 3">
    <name type="scientific">Centaurea solstitialis</name>
    <name type="common">yellow star-thistle</name>
    <dbReference type="NCBI Taxonomy" id="347529"/>
    <lineage>
        <taxon>Eukaryota</taxon>
        <taxon>Viridiplantae</taxon>
        <taxon>Streptophyta</taxon>
        <taxon>Embryophyta</taxon>
        <taxon>Tracheophyta</taxon>
        <taxon>Spermatophyta</taxon>
        <taxon>Magnoliopsida</taxon>
        <taxon>eudicotyledons</taxon>
        <taxon>Gunneridae</taxon>
        <taxon>Pentapetalae</taxon>
        <taxon>asterids</taxon>
        <taxon>campanulids</taxon>
        <taxon>Asterales</taxon>
        <taxon>Asteraceae</taxon>
        <taxon>Carduoideae</taxon>
        <taxon>Cardueae</taxon>
        <taxon>Centaureinae</taxon>
        <taxon>Centaurea</taxon>
    </lineage>
</organism>
<dbReference type="PANTHER" id="PTHR33625:SF3">
    <property type="entry name" value="OS04G0550700 PROTEIN"/>
    <property type="match status" value="1"/>
</dbReference>
<dbReference type="AlphaFoldDB" id="A0AA38T494"/>
<feature type="compositionally biased region" description="Low complexity" evidence="1">
    <location>
        <begin position="40"/>
        <end position="66"/>
    </location>
</feature>
<accession>A0AA38T494</accession>
<dbReference type="Proteomes" id="UP001172457">
    <property type="component" value="Chromosome 4"/>
</dbReference>
<dbReference type="PANTHER" id="PTHR33625">
    <property type="entry name" value="OS08G0179900 PROTEIN"/>
    <property type="match status" value="1"/>
</dbReference>
<evidence type="ECO:0000256" key="1">
    <source>
        <dbReference type="SAM" id="MobiDB-lite"/>
    </source>
</evidence>
<feature type="region of interest" description="Disordered" evidence="1">
    <location>
        <begin position="30"/>
        <end position="66"/>
    </location>
</feature>
<evidence type="ECO:0000313" key="2">
    <source>
        <dbReference type="EMBL" id="KAJ9553254.1"/>
    </source>
</evidence>
<dbReference type="EMBL" id="JARYMX010000004">
    <property type="protein sequence ID" value="KAJ9553254.1"/>
    <property type="molecule type" value="Genomic_DNA"/>
</dbReference>
<protein>
    <submittedName>
        <fullName evidence="2">Uncharacterized protein</fullName>
    </submittedName>
</protein>
<feature type="compositionally biased region" description="Basic and acidic residues" evidence="1">
    <location>
        <begin position="312"/>
        <end position="324"/>
    </location>
</feature>
<name>A0AA38T494_9ASTR</name>
<sequence>MRRSFGSMGMGGGSGGRGIIKNVHGAIRAGTLGGGGGGSSSESPPFSTTTTTPNNNNNRNNQPINTALSLSSNTLNHPLPAVSPPYSVDDSDWECIYDDHPYPNTTHHDFGFGSVPSQDEVHHAFSSLQQYYAPIHSLYIFQSSTYIYIYHMLILVVDVSFLHDDDEYGIYNEDKIISTPNKDQLDWTEPSFELLNSSSWRSQLQHLPSSSRVYDAFHLMQTDPSVQRMVISLSSDKAVWDAVMNNEVVRELGVSIAEEDKLSIREDDDVEGCNPVKQVLRWMFVNTKDKVVEIVERITKIVNDLVQQPNNNKEEEKPKPKREGSGSAAESFQEKLRSAFFLSIMVLFIVVVTRGTRNAS</sequence>
<reference evidence="2" key="1">
    <citation type="submission" date="2023-03" db="EMBL/GenBank/DDBJ databases">
        <title>Chromosome-scale reference genome and RAD-based genetic map of yellow starthistle (Centaurea solstitialis) reveal putative structural variation and QTLs associated with invader traits.</title>
        <authorList>
            <person name="Reatini B."/>
            <person name="Cang F.A."/>
            <person name="Jiang Q."/>
            <person name="Mckibben M.T.W."/>
            <person name="Barker M.S."/>
            <person name="Rieseberg L.H."/>
            <person name="Dlugosch K.M."/>
        </authorList>
    </citation>
    <scope>NUCLEOTIDE SEQUENCE</scope>
    <source>
        <strain evidence="2">CAN-66</strain>
        <tissue evidence="2">Leaf</tissue>
    </source>
</reference>
<proteinExistence type="predicted"/>